<keyword evidence="1" id="KW-1133">Transmembrane helix</keyword>
<reference evidence="2 3" key="1">
    <citation type="submission" date="2017-05" db="EMBL/GenBank/DDBJ databases">
        <title>Complete and WGS of Bordetella genogroups.</title>
        <authorList>
            <person name="Spilker T."/>
            <person name="LiPuma J."/>
        </authorList>
    </citation>
    <scope>NUCLEOTIDE SEQUENCE [LARGE SCALE GENOMIC DNA]</scope>
    <source>
        <strain evidence="2 3">AU10456</strain>
    </source>
</reference>
<name>A0A261T9E8_9BORD</name>
<dbReference type="RefSeq" id="WP_094803789.1">
    <property type="nucleotide sequence ID" value="NZ_NEVP01000012.1"/>
</dbReference>
<dbReference type="Proteomes" id="UP000216913">
    <property type="component" value="Unassembled WGS sequence"/>
</dbReference>
<feature type="transmembrane region" description="Helical" evidence="1">
    <location>
        <begin position="33"/>
        <end position="54"/>
    </location>
</feature>
<evidence type="ECO:0000313" key="2">
    <source>
        <dbReference type="EMBL" id="OZI45862.1"/>
    </source>
</evidence>
<keyword evidence="3" id="KW-1185">Reference proteome</keyword>
<sequence length="267" mass="30104">MTWFEQLLVLAVLMAGAMSVAWAWQRRHRNAGIVDAVWAAGVGGGALLAALTGVGTAGTRVLLALLAGIWSARLAWHIWRRVRAEEEDGRYRALRAHWNGHQGKFYGFFLFQAGLVVLFALPFVAVAANTAPLSPARAVLALVVWLAAVAGETLADRQLAAWRANPANRGKTCRAGLWRYSRHPNYFFEWCHWFAYVVLAWGSPLFWLSLGGPVIMYVFLRWVSGIPFTEKQALRTRGDDYRAYQRDTAMFFPWFPKSHSTHRQDRS</sequence>
<accession>A0A261T9E8</accession>
<comment type="caution">
    <text evidence="2">The sequence shown here is derived from an EMBL/GenBank/DDBJ whole genome shotgun (WGS) entry which is preliminary data.</text>
</comment>
<dbReference type="PROSITE" id="PS50244">
    <property type="entry name" value="S5A_REDUCTASE"/>
    <property type="match status" value="1"/>
</dbReference>
<dbReference type="PANTHER" id="PTHR32251:SF17">
    <property type="entry name" value="STEROID 5-ALPHA REDUCTASE C-TERMINAL DOMAIN-CONTAINING PROTEIN"/>
    <property type="match status" value="1"/>
</dbReference>
<dbReference type="AlphaFoldDB" id="A0A261T9E8"/>
<dbReference type="EMBL" id="NEVP01000012">
    <property type="protein sequence ID" value="OZI45862.1"/>
    <property type="molecule type" value="Genomic_DNA"/>
</dbReference>
<gene>
    <name evidence="2" type="ORF">CAL25_21830</name>
</gene>
<evidence type="ECO:0000256" key="1">
    <source>
        <dbReference type="SAM" id="Phobius"/>
    </source>
</evidence>
<keyword evidence="1" id="KW-0472">Membrane</keyword>
<dbReference type="Pfam" id="PF06966">
    <property type="entry name" value="DUF1295"/>
    <property type="match status" value="1"/>
</dbReference>
<evidence type="ECO:0000313" key="3">
    <source>
        <dbReference type="Proteomes" id="UP000216913"/>
    </source>
</evidence>
<organism evidence="2 3">
    <name type="scientific">Bordetella genomosp. 5</name>
    <dbReference type="NCBI Taxonomy" id="1395608"/>
    <lineage>
        <taxon>Bacteria</taxon>
        <taxon>Pseudomonadati</taxon>
        <taxon>Pseudomonadota</taxon>
        <taxon>Betaproteobacteria</taxon>
        <taxon>Burkholderiales</taxon>
        <taxon>Alcaligenaceae</taxon>
        <taxon>Bordetella</taxon>
    </lineage>
</organism>
<proteinExistence type="predicted"/>
<feature type="transmembrane region" description="Helical" evidence="1">
    <location>
        <begin position="105"/>
        <end position="126"/>
    </location>
</feature>
<dbReference type="PANTHER" id="PTHR32251">
    <property type="entry name" value="3-OXO-5-ALPHA-STEROID 4-DEHYDROGENASE"/>
    <property type="match status" value="1"/>
</dbReference>
<feature type="transmembrane region" description="Helical" evidence="1">
    <location>
        <begin position="193"/>
        <end position="220"/>
    </location>
</feature>
<dbReference type="InterPro" id="IPR010721">
    <property type="entry name" value="UstE-like"/>
</dbReference>
<dbReference type="Gene3D" id="1.20.120.1630">
    <property type="match status" value="1"/>
</dbReference>
<keyword evidence="1" id="KW-0812">Transmembrane</keyword>
<dbReference type="OrthoDB" id="9779233at2"/>
<protein>
    <submittedName>
        <fullName evidence="2">Uncharacterized protein</fullName>
    </submittedName>
</protein>
<dbReference type="GO" id="GO:0016020">
    <property type="term" value="C:membrane"/>
    <property type="evidence" value="ECO:0007669"/>
    <property type="project" value="TreeGrafter"/>
</dbReference>